<name>A0A212L0D8_9BACT</name>
<keyword evidence="2" id="KW-0732">Signal</keyword>
<proteinExistence type="predicted"/>
<reference evidence="3" key="1">
    <citation type="submission" date="2016-08" db="EMBL/GenBank/DDBJ databases">
        <authorList>
            <person name="Seilhamer J.J."/>
        </authorList>
    </citation>
    <scope>NUCLEOTIDE SEQUENCE</scope>
    <source>
        <strain evidence="3">86-1</strain>
    </source>
</reference>
<dbReference type="Pfam" id="PF10670">
    <property type="entry name" value="DUF4198"/>
    <property type="match status" value="1"/>
</dbReference>
<gene>
    <name evidence="3" type="ORF">KL86DES1_10808</name>
</gene>
<feature type="region of interest" description="Disordered" evidence="1">
    <location>
        <begin position="49"/>
        <end position="147"/>
    </location>
</feature>
<accession>A0A212L0D8</accession>
<protein>
    <recommendedName>
        <fullName evidence="4">DUF4198 domain-containing protein</fullName>
    </recommendedName>
</protein>
<feature type="compositionally biased region" description="Basic and acidic residues" evidence="1">
    <location>
        <begin position="53"/>
        <end position="83"/>
    </location>
</feature>
<dbReference type="RefSeq" id="WP_179979591.1">
    <property type="nucleotide sequence ID" value="NZ_LT608333.1"/>
</dbReference>
<evidence type="ECO:0000256" key="1">
    <source>
        <dbReference type="SAM" id="MobiDB-lite"/>
    </source>
</evidence>
<dbReference type="InterPro" id="IPR019613">
    <property type="entry name" value="DUF4198"/>
</dbReference>
<dbReference type="AlphaFoldDB" id="A0A212L0D8"/>
<feature type="compositionally biased region" description="Low complexity" evidence="1">
    <location>
        <begin position="96"/>
        <end position="136"/>
    </location>
</feature>
<organism evidence="3">
    <name type="scientific">uncultured Desulfovibrio sp</name>
    <dbReference type="NCBI Taxonomy" id="167968"/>
    <lineage>
        <taxon>Bacteria</taxon>
        <taxon>Pseudomonadati</taxon>
        <taxon>Thermodesulfobacteriota</taxon>
        <taxon>Desulfovibrionia</taxon>
        <taxon>Desulfovibrionales</taxon>
        <taxon>Desulfovibrionaceae</taxon>
        <taxon>Desulfovibrio</taxon>
        <taxon>environmental samples</taxon>
    </lineage>
</organism>
<sequence length="381" mass="41270">MPRLSFSYSLPHAVGAIVSTALWAFVCCAFTAVSANAQVTLLVPSQPSIEAPAKTDKADASSKRDDKKQESKQPASKPEKSADTGKTATSARKPEAGAPTAKAAPAAEQGAVKAPAAQGTQSQGTQPQGTQPVAEAPAPPPPPELPVIDEQVDVLITMMRPFQYQSLVMDMPQLFAVLRYDNASPVKDGLIQPIRRDLLGDVEEIGYLDQKAWGANVELTTPGLYQFIIEGRPWWDAARGQFLQHYVKTMLPVHGVERGWEQPVGQVFEIQALTRPFGLTAPAIFSGVALLHGKALPNAPVRMVRINTEKRPVPTPWHEEMEARTDKAGQFSFILNQPGWWCCMAVTPGDPLKGPDGQPKPLNLGALFWLYVDGAADARKR</sequence>
<feature type="chain" id="PRO_5012013160" description="DUF4198 domain-containing protein" evidence="2">
    <location>
        <begin position="38"/>
        <end position="381"/>
    </location>
</feature>
<evidence type="ECO:0008006" key="4">
    <source>
        <dbReference type="Google" id="ProtNLM"/>
    </source>
</evidence>
<feature type="signal peptide" evidence="2">
    <location>
        <begin position="1"/>
        <end position="37"/>
    </location>
</feature>
<dbReference type="EMBL" id="FMJC01000001">
    <property type="protein sequence ID" value="SCM71031.1"/>
    <property type="molecule type" value="Genomic_DNA"/>
</dbReference>
<evidence type="ECO:0000256" key="2">
    <source>
        <dbReference type="SAM" id="SignalP"/>
    </source>
</evidence>
<evidence type="ECO:0000313" key="3">
    <source>
        <dbReference type="EMBL" id="SCM71031.1"/>
    </source>
</evidence>